<dbReference type="Pfam" id="PF23857">
    <property type="entry name" value="Phage_TAC_19"/>
    <property type="match status" value="1"/>
</dbReference>
<dbReference type="AlphaFoldDB" id="A0A3E2TP14"/>
<name>A0A3E2TP14_9FIRM</name>
<comment type="caution">
    <text evidence="1">The sequence shown here is derived from an EMBL/GenBank/DDBJ whole genome shotgun (WGS) entry which is preliminary data.</text>
</comment>
<proteinExistence type="predicted"/>
<organism evidence="1 2">
    <name type="scientific">Coprococcus catus</name>
    <dbReference type="NCBI Taxonomy" id="116085"/>
    <lineage>
        <taxon>Bacteria</taxon>
        <taxon>Bacillati</taxon>
        <taxon>Bacillota</taxon>
        <taxon>Clostridia</taxon>
        <taxon>Lachnospirales</taxon>
        <taxon>Lachnospiraceae</taxon>
        <taxon>Coprococcus</taxon>
    </lineage>
</organism>
<sequence length="206" mass="23474">MKITINDKEYESGKITREKYRSFCETFDSFLKKEAASMTFTDEDLDKMIESIVVVYGNQFTFDEASDALDEIADILLNFSLINAEILNKSNLQAEKTAKTGKANIITIGGKEYDCGKIGRKKYKAFREVYERLTRPEKQTYTDAELDEMINTIVLVYDNQFTFEEANESLEDVSEIIFNFGLINANILKKLKDEAAGAKKNLSSQV</sequence>
<protein>
    <submittedName>
        <fullName evidence="1">Uncharacterized protein</fullName>
    </submittedName>
</protein>
<accession>A0A3E2TP14</accession>
<dbReference type="EMBL" id="QVEP01000013">
    <property type="protein sequence ID" value="RGB80148.1"/>
    <property type="molecule type" value="Genomic_DNA"/>
</dbReference>
<evidence type="ECO:0000313" key="1">
    <source>
        <dbReference type="EMBL" id="RGB80148.1"/>
    </source>
</evidence>
<reference evidence="1 2" key="1">
    <citation type="submission" date="2018-08" db="EMBL/GenBank/DDBJ databases">
        <title>A genome reference for cultivated species of the human gut microbiota.</title>
        <authorList>
            <person name="Zou Y."/>
            <person name="Xue W."/>
            <person name="Luo G."/>
        </authorList>
    </citation>
    <scope>NUCLEOTIDE SEQUENCE [LARGE SCALE GENOMIC DNA]</scope>
    <source>
        <strain evidence="1 2">AF45-17</strain>
    </source>
</reference>
<dbReference type="NCBIfam" id="NF047360">
    <property type="entry name" value="tail_chap_PVL"/>
    <property type="match status" value="1"/>
</dbReference>
<gene>
    <name evidence="1" type="ORF">DW070_07150</name>
</gene>
<dbReference type="Proteomes" id="UP000260773">
    <property type="component" value="Unassembled WGS sequence"/>
</dbReference>
<evidence type="ECO:0000313" key="2">
    <source>
        <dbReference type="Proteomes" id="UP000260773"/>
    </source>
</evidence>
<dbReference type="InterPro" id="IPR057006">
    <property type="entry name" value="Phage_TAC_19"/>
</dbReference>